<feature type="binding site" evidence="15">
    <location>
        <position position="298"/>
    </location>
    <ligand>
        <name>L-serine</name>
        <dbReference type="ChEBI" id="CHEBI:33384"/>
    </ligand>
</feature>
<evidence type="ECO:0000256" key="10">
    <source>
        <dbReference type="ARBA" id="ARBA00023146"/>
    </source>
</evidence>
<comment type="subcellular location">
    <subcellularLocation>
        <location evidence="1">Cytoplasm</location>
    </subcellularLocation>
</comment>
<keyword evidence="6 18" id="KW-0436">Ligase</keyword>
<dbReference type="Gene3D" id="1.10.287.40">
    <property type="entry name" value="Serine-tRNA synthetase, tRNA binding domain"/>
    <property type="match status" value="1"/>
</dbReference>
<proteinExistence type="inferred from homology"/>
<evidence type="ECO:0000256" key="16">
    <source>
        <dbReference type="PIRSR" id="PIRSR001529-2"/>
    </source>
</evidence>
<keyword evidence="8 16" id="KW-0067">ATP-binding</keyword>
<evidence type="ECO:0000256" key="13">
    <source>
        <dbReference type="ARBA" id="ARBA00048823"/>
    </source>
</evidence>
<dbReference type="GO" id="GO:0006434">
    <property type="term" value="P:seryl-tRNA aminoacylation"/>
    <property type="evidence" value="ECO:0007669"/>
    <property type="project" value="UniProtKB-UniRule"/>
</dbReference>
<evidence type="ECO:0000256" key="7">
    <source>
        <dbReference type="ARBA" id="ARBA00022741"/>
    </source>
</evidence>
<dbReference type="CDD" id="cd00770">
    <property type="entry name" value="SerRS_core"/>
    <property type="match status" value="1"/>
</dbReference>
<dbReference type="GO" id="GO:0005524">
    <property type="term" value="F:ATP binding"/>
    <property type="evidence" value="ECO:0007669"/>
    <property type="project" value="UniProtKB-KW"/>
</dbReference>
<feature type="domain" description="Aminoacyl-transfer RNA synthetases class-II family profile" evidence="17">
    <location>
        <begin position="188"/>
        <end position="422"/>
    </location>
</feature>
<sequence length="442" mass="50264">MYKVSLIRSDQESFDRGMRARGISTTASDIILIDNEVCILKNELQNFQTRRNSIAKEISIAKIQGNNNLIQELMIESECINKQISTIKYDLTSKQEHLDNILSILPNIPDECVPIGGEDDSILFKEYGEKKVFNFIPKQHFDLGEDLTVKFNKKIENNKFSISLMDFKTAIEISGTRFVLLYAELAQLERALAQYMLDNAEASGYIEISTPLMVLDKVMYNVGQLPKFSEDSFVVDKKYRLIPTSEAVLTNIVANKTLDISDLPLRFTAYTPCFRSEAGSAGKDTKGMIRMHQFNKVELVSITSKNQSNIEHEYMLNTAENVLRGLDLPYRIIVLASKDMGFASRKTYDIEVWLPGCDKYREISSCSNCGEFQAVRMKSYYIDQDKKKNYIHTLNGSGLAVGRTLIAVLENYQQEDGSIAIPDILKKYMKGMDKIQNRSNLK</sequence>
<dbReference type="PRINTS" id="PR00981">
    <property type="entry name" value="TRNASYNTHSER"/>
</dbReference>
<dbReference type="RefSeq" id="WP_322498820.1">
    <property type="nucleotide sequence ID" value="NZ_JARGYU010000002.1"/>
</dbReference>
<dbReference type="PROSITE" id="PS50862">
    <property type="entry name" value="AA_TRNA_LIGASE_II"/>
    <property type="match status" value="1"/>
</dbReference>
<dbReference type="GO" id="GO:0004828">
    <property type="term" value="F:serine-tRNA ligase activity"/>
    <property type="evidence" value="ECO:0007669"/>
    <property type="project" value="UniProtKB-UniRule"/>
</dbReference>
<evidence type="ECO:0000256" key="12">
    <source>
        <dbReference type="ARBA" id="ARBA00047929"/>
    </source>
</evidence>
<name>A0AAE4VLE7_9RICK</name>
<evidence type="ECO:0000256" key="5">
    <source>
        <dbReference type="ARBA" id="ARBA00022490"/>
    </source>
</evidence>
<dbReference type="SUPFAM" id="SSF55681">
    <property type="entry name" value="Class II aaRS and biotin synthetases"/>
    <property type="match status" value="1"/>
</dbReference>
<feature type="binding site" evidence="15">
    <location>
        <position position="275"/>
    </location>
    <ligand>
        <name>L-serine</name>
        <dbReference type="ChEBI" id="CHEBI:33384"/>
    </ligand>
</feature>
<comment type="pathway">
    <text evidence="2">Aminoacyl-tRNA biosynthesis; selenocysteinyl-tRNA(Sec) biosynthesis; L-seryl-tRNA(Sec) from L-serine and tRNA(Sec): step 1/1.</text>
</comment>
<evidence type="ECO:0000256" key="3">
    <source>
        <dbReference type="ARBA" id="ARBA00010728"/>
    </source>
</evidence>
<comment type="catalytic activity">
    <reaction evidence="12">
        <text>tRNA(Sec) + L-serine + ATP = L-seryl-tRNA(Sec) + AMP + diphosphate + H(+)</text>
        <dbReference type="Rhea" id="RHEA:42580"/>
        <dbReference type="Rhea" id="RHEA-COMP:9742"/>
        <dbReference type="Rhea" id="RHEA-COMP:10128"/>
        <dbReference type="ChEBI" id="CHEBI:15378"/>
        <dbReference type="ChEBI" id="CHEBI:30616"/>
        <dbReference type="ChEBI" id="CHEBI:33019"/>
        <dbReference type="ChEBI" id="CHEBI:33384"/>
        <dbReference type="ChEBI" id="CHEBI:78442"/>
        <dbReference type="ChEBI" id="CHEBI:78533"/>
        <dbReference type="ChEBI" id="CHEBI:456215"/>
        <dbReference type="EC" id="6.1.1.11"/>
    </reaction>
</comment>
<dbReference type="InterPro" id="IPR015866">
    <property type="entry name" value="Ser-tRNA-synth_1_N"/>
</dbReference>
<feature type="binding site" evidence="15">
    <location>
        <position position="395"/>
    </location>
    <ligand>
        <name>L-serine</name>
        <dbReference type="ChEBI" id="CHEBI:33384"/>
    </ligand>
</feature>
<dbReference type="PANTHER" id="PTHR43697:SF1">
    <property type="entry name" value="SERINE--TRNA LIGASE"/>
    <property type="match status" value="1"/>
</dbReference>
<dbReference type="AlphaFoldDB" id="A0AAE4VLE7"/>
<feature type="binding site" evidence="16">
    <location>
        <begin position="362"/>
        <end position="365"/>
    </location>
    <ligand>
        <name>ATP</name>
        <dbReference type="ChEBI" id="CHEBI:30616"/>
    </ligand>
</feature>
<dbReference type="InterPro" id="IPR010978">
    <property type="entry name" value="tRNA-bd_arm"/>
</dbReference>
<keyword evidence="5" id="KW-0963">Cytoplasm</keyword>
<organism evidence="18 19">
    <name type="scientific">Lyticum sinuosum</name>
    <dbReference type="NCBI Taxonomy" id="1332059"/>
    <lineage>
        <taxon>Bacteria</taxon>
        <taxon>Pseudomonadati</taxon>
        <taxon>Pseudomonadota</taxon>
        <taxon>Alphaproteobacteria</taxon>
        <taxon>Rickettsiales</taxon>
        <taxon>Lyticum</taxon>
    </lineage>
</organism>
<dbReference type="Proteomes" id="UP001289135">
    <property type="component" value="Unassembled WGS sequence"/>
</dbReference>
<keyword evidence="10" id="KW-0030">Aminoacyl-tRNA synthetase</keyword>
<dbReference type="InterPro" id="IPR002317">
    <property type="entry name" value="Ser-tRNA-ligase_type_1"/>
</dbReference>
<accession>A0AAE4VLE7</accession>
<dbReference type="InterPro" id="IPR033729">
    <property type="entry name" value="SerRS_core"/>
</dbReference>
<evidence type="ECO:0000256" key="9">
    <source>
        <dbReference type="ARBA" id="ARBA00022917"/>
    </source>
</evidence>
<comment type="catalytic activity">
    <reaction evidence="13">
        <text>tRNA(Ser) + L-serine + ATP = L-seryl-tRNA(Ser) + AMP + diphosphate + H(+)</text>
        <dbReference type="Rhea" id="RHEA:12292"/>
        <dbReference type="Rhea" id="RHEA-COMP:9669"/>
        <dbReference type="Rhea" id="RHEA-COMP:9703"/>
        <dbReference type="ChEBI" id="CHEBI:15378"/>
        <dbReference type="ChEBI" id="CHEBI:30616"/>
        <dbReference type="ChEBI" id="CHEBI:33019"/>
        <dbReference type="ChEBI" id="CHEBI:33384"/>
        <dbReference type="ChEBI" id="CHEBI:78442"/>
        <dbReference type="ChEBI" id="CHEBI:78533"/>
        <dbReference type="ChEBI" id="CHEBI:456215"/>
        <dbReference type="EC" id="6.1.1.11"/>
    </reaction>
</comment>
<evidence type="ECO:0000256" key="4">
    <source>
        <dbReference type="ARBA" id="ARBA00012840"/>
    </source>
</evidence>
<dbReference type="GO" id="GO:0005737">
    <property type="term" value="C:cytoplasm"/>
    <property type="evidence" value="ECO:0007669"/>
    <property type="project" value="UniProtKB-SubCell"/>
</dbReference>
<dbReference type="InterPro" id="IPR002314">
    <property type="entry name" value="aa-tRNA-synt_IIb"/>
</dbReference>
<dbReference type="PANTHER" id="PTHR43697">
    <property type="entry name" value="SERYL-TRNA SYNTHETASE"/>
    <property type="match status" value="1"/>
</dbReference>
<evidence type="ECO:0000256" key="15">
    <source>
        <dbReference type="PIRSR" id="PIRSR001529-1"/>
    </source>
</evidence>
<comment type="similarity">
    <text evidence="3">Belongs to the class-II aminoacyl-tRNA synthetase family. Type-1 seryl-tRNA synthetase subfamily.</text>
</comment>
<protein>
    <recommendedName>
        <fullName evidence="11 14">Serine--tRNA ligase</fullName>
        <ecNumber evidence="4 14">6.1.1.11</ecNumber>
    </recommendedName>
</protein>
<reference evidence="18" key="1">
    <citation type="submission" date="2023-02" db="EMBL/GenBank/DDBJ databases">
        <title>Host association and intracellularity evolved multiple times independently in the Rickettsiales.</title>
        <authorList>
            <person name="Castelli M."/>
            <person name="Nardi T."/>
            <person name="Gammuto L."/>
            <person name="Bellinzona G."/>
            <person name="Sabaneyeva E."/>
            <person name="Potekhin A."/>
            <person name="Serra V."/>
            <person name="Petroni G."/>
            <person name="Sassera D."/>
        </authorList>
    </citation>
    <scope>NUCLEOTIDE SEQUENCE</scope>
    <source>
        <strain evidence="18">USBL-36I1</strain>
    </source>
</reference>
<feature type="binding site" evidence="15">
    <location>
        <position position="244"/>
    </location>
    <ligand>
        <name>L-serine</name>
        <dbReference type="ChEBI" id="CHEBI:33384"/>
    </ligand>
</feature>
<keyword evidence="19" id="KW-1185">Reference proteome</keyword>
<dbReference type="PIRSF" id="PIRSF001529">
    <property type="entry name" value="Ser-tRNA-synth_IIa"/>
    <property type="match status" value="1"/>
</dbReference>
<evidence type="ECO:0000313" key="19">
    <source>
        <dbReference type="Proteomes" id="UP001289135"/>
    </source>
</evidence>
<evidence type="ECO:0000256" key="8">
    <source>
        <dbReference type="ARBA" id="ARBA00022840"/>
    </source>
</evidence>
<gene>
    <name evidence="18" type="ORF">Lyticum_00565</name>
</gene>
<dbReference type="EC" id="6.1.1.11" evidence="4 14"/>
<evidence type="ECO:0000256" key="11">
    <source>
        <dbReference type="ARBA" id="ARBA00039158"/>
    </source>
</evidence>
<keyword evidence="7" id="KW-0547">Nucleotide-binding</keyword>
<evidence type="ECO:0000256" key="6">
    <source>
        <dbReference type="ARBA" id="ARBA00022598"/>
    </source>
</evidence>
<dbReference type="InterPro" id="IPR006195">
    <property type="entry name" value="aa-tRNA-synth_II"/>
</dbReference>
<evidence type="ECO:0000256" key="14">
    <source>
        <dbReference type="NCBIfam" id="TIGR00414"/>
    </source>
</evidence>
<comment type="caution">
    <text evidence="18">The sequence shown here is derived from an EMBL/GenBank/DDBJ whole genome shotgun (WGS) entry which is preliminary data.</text>
</comment>
<dbReference type="NCBIfam" id="TIGR00414">
    <property type="entry name" value="serS"/>
    <property type="match status" value="1"/>
</dbReference>
<feature type="binding site" evidence="16">
    <location>
        <begin position="275"/>
        <end position="277"/>
    </location>
    <ligand>
        <name>ATP</name>
        <dbReference type="ChEBI" id="CHEBI:30616"/>
    </ligand>
</feature>
<keyword evidence="9" id="KW-0648">Protein biosynthesis</keyword>
<dbReference type="Pfam" id="PF02403">
    <property type="entry name" value="Seryl_tRNA_N"/>
    <property type="match status" value="1"/>
</dbReference>
<dbReference type="Gene3D" id="3.30.930.10">
    <property type="entry name" value="Bira Bifunctional Protein, Domain 2"/>
    <property type="match status" value="1"/>
</dbReference>
<dbReference type="EMBL" id="JARGYU010000002">
    <property type="protein sequence ID" value="MDZ5761392.1"/>
    <property type="molecule type" value="Genomic_DNA"/>
</dbReference>
<evidence type="ECO:0000259" key="17">
    <source>
        <dbReference type="PROSITE" id="PS50862"/>
    </source>
</evidence>
<evidence type="ECO:0000313" key="18">
    <source>
        <dbReference type="EMBL" id="MDZ5761392.1"/>
    </source>
</evidence>
<dbReference type="SUPFAM" id="SSF46589">
    <property type="entry name" value="tRNA-binding arm"/>
    <property type="match status" value="1"/>
</dbReference>
<evidence type="ECO:0000256" key="2">
    <source>
        <dbReference type="ARBA" id="ARBA00005045"/>
    </source>
</evidence>
<dbReference type="InterPro" id="IPR045864">
    <property type="entry name" value="aa-tRNA-synth_II/BPL/LPL"/>
</dbReference>
<dbReference type="InterPro" id="IPR042103">
    <property type="entry name" value="SerRS_1_N_sf"/>
</dbReference>
<dbReference type="Pfam" id="PF00587">
    <property type="entry name" value="tRNA-synt_2b"/>
    <property type="match status" value="1"/>
</dbReference>
<evidence type="ECO:0000256" key="1">
    <source>
        <dbReference type="ARBA" id="ARBA00004496"/>
    </source>
</evidence>